<gene>
    <name evidence="7" type="ORF">WMO64_14915</name>
</gene>
<reference evidence="7 8" key="1">
    <citation type="submission" date="2024-03" db="EMBL/GenBank/DDBJ databases">
        <title>Human intestinal bacterial collection.</title>
        <authorList>
            <person name="Pauvert C."/>
            <person name="Hitch T.C.A."/>
            <person name="Clavel T."/>
        </authorList>
    </citation>
    <scope>NUCLEOTIDE SEQUENCE [LARGE SCALE GENOMIC DNA]</scope>
    <source>
        <strain evidence="7 8">CLA-AP-H29</strain>
    </source>
</reference>
<accession>A0ABV1EFG0</accession>
<protein>
    <submittedName>
        <fullName evidence="7">MerR family transcriptional regulator</fullName>
    </submittedName>
</protein>
<dbReference type="InterPro" id="IPR009061">
    <property type="entry name" value="DNA-bd_dom_put_sf"/>
</dbReference>
<name>A0ABV1EFG0_9FIRM</name>
<dbReference type="Gene3D" id="1.10.1660.10">
    <property type="match status" value="1"/>
</dbReference>
<keyword evidence="1" id="KW-0678">Repressor</keyword>
<evidence type="ECO:0000259" key="6">
    <source>
        <dbReference type="PROSITE" id="PS50937"/>
    </source>
</evidence>
<dbReference type="Proteomes" id="UP001464378">
    <property type="component" value="Unassembled WGS sequence"/>
</dbReference>
<keyword evidence="4" id="KW-0804">Transcription</keyword>
<keyword evidence="5" id="KW-1133">Transmembrane helix</keyword>
<organism evidence="7 8">
    <name type="scientific">Pseudoflavonifractor intestinihominis</name>
    <dbReference type="NCBI Taxonomy" id="3133171"/>
    <lineage>
        <taxon>Bacteria</taxon>
        <taxon>Bacillati</taxon>
        <taxon>Bacillota</taxon>
        <taxon>Clostridia</taxon>
        <taxon>Eubacteriales</taxon>
        <taxon>Oscillospiraceae</taxon>
        <taxon>Pseudoflavonifractor</taxon>
    </lineage>
</organism>
<feature type="transmembrane region" description="Helical" evidence="5">
    <location>
        <begin position="142"/>
        <end position="167"/>
    </location>
</feature>
<keyword evidence="8" id="KW-1185">Reference proteome</keyword>
<evidence type="ECO:0000256" key="3">
    <source>
        <dbReference type="ARBA" id="ARBA00023125"/>
    </source>
</evidence>
<dbReference type="PROSITE" id="PS50937">
    <property type="entry name" value="HTH_MERR_2"/>
    <property type="match status" value="1"/>
</dbReference>
<dbReference type="CDD" id="cd00592">
    <property type="entry name" value="HTH_MerR-like"/>
    <property type="match status" value="1"/>
</dbReference>
<evidence type="ECO:0000256" key="1">
    <source>
        <dbReference type="ARBA" id="ARBA00022491"/>
    </source>
</evidence>
<evidence type="ECO:0000256" key="2">
    <source>
        <dbReference type="ARBA" id="ARBA00023015"/>
    </source>
</evidence>
<comment type="caution">
    <text evidence="7">The sequence shown here is derived from an EMBL/GenBank/DDBJ whole genome shotgun (WGS) entry which is preliminary data.</text>
</comment>
<keyword evidence="2" id="KW-0805">Transcription regulation</keyword>
<feature type="transmembrane region" description="Helical" evidence="5">
    <location>
        <begin position="179"/>
        <end position="199"/>
    </location>
</feature>
<dbReference type="SMART" id="SM00422">
    <property type="entry name" value="HTH_MERR"/>
    <property type="match status" value="1"/>
</dbReference>
<dbReference type="PANTHER" id="PTHR30204">
    <property type="entry name" value="REDOX-CYCLING DRUG-SENSING TRANSCRIPTIONAL ACTIVATOR SOXR"/>
    <property type="match status" value="1"/>
</dbReference>
<evidence type="ECO:0000313" key="8">
    <source>
        <dbReference type="Proteomes" id="UP001464378"/>
    </source>
</evidence>
<dbReference type="PANTHER" id="PTHR30204:SF69">
    <property type="entry name" value="MERR-FAMILY TRANSCRIPTIONAL REGULATOR"/>
    <property type="match status" value="1"/>
</dbReference>
<dbReference type="EMBL" id="JBBMFK010000032">
    <property type="protein sequence ID" value="MEQ2444748.1"/>
    <property type="molecule type" value="Genomic_DNA"/>
</dbReference>
<dbReference type="RefSeq" id="WP_294520545.1">
    <property type="nucleotide sequence ID" value="NZ_JBBMFK010000032.1"/>
</dbReference>
<dbReference type="InterPro" id="IPR000551">
    <property type="entry name" value="MerR-type_HTH_dom"/>
</dbReference>
<evidence type="ECO:0000256" key="4">
    <source>
        <dbReference type="ARBA" id="ARBA00023163"/>
    </source>
</evidence>
<evidence type="ECO:0000256" key="5">
    <source>
        <dbReference type="SAM" id="Phobius"/>
    </source>
</evidence>
<evidence type="ECO:0000313" key="7">
    <source>
        <dbReference type="EMBL" id="MEQ2444748.1"/>
    </source>
</evidence>
<sequence>MKINEVEERVGITKRNIRYYEKEGLLTPGRNSDNGYRDYTEDDVAELKKIKLLRKLDMPLEEIRRIQGGVLTLEDAVRRHMIVLERERSNLGTMQALCTKVLEEGAQLSELDADRYLAEMEQMEQEGTRFVNIKKKDTVTRYLGPLGAALIFVALMAGIIAFLVWAFTLDPEEAPPLPLVIAFIAIPAVFIIGVLVALVQRFKQIKGGEEDAASQY</sequence>
<keyword evidence="5" id="KW-0812">Transmembrane</keyword>
<keyword evidence="5" id="KW-0472">Membrane</keyword>
<proteinExistence type="predicted"/>
<dbReference type="Pfam" id="PF13411">
    <property type="entry name" value="MerR_1"/>
    <property type="match status" value="1"/>
</dbReference>
<dbReference type="SUPFAM" id="SSF46955">
    <property type="entry name" value="Putative DNA-binding domain"/>
    <property type="match status" value="1"/>
</dbReference>
<feature type="domain" description="HTH merR-type" evidence="6">
    <location>
        <begin position="1"/>
        <end position="69"/>
    </location>
</feature>
<keyword evidence="3" id="KW-0238">DNA-binding</keyword>
<dbReference type="InterPro" id="IPR047057">
    <property type="entry name" value="MerR_fam"/>
</dbReference>